<protein>
    <submittedName>
        <fullName evidence="2">Alpha/beta hydrolase domain-containing protein</fullName>
    </submittedName>
</protein>
<accession>A0ABU2XWL7</accession>
<organism evidence="2 3">
    <name type="scientific">Streptomyces lonegramiae</name>
    <dbReference type="NCBI Taxonomy" id="3075524"/>
    <lineage>
        <taxon>Bacteria</taxon>
        <taxon>Bacillati</taxon>
        <taxon>Actinomycetota</taxon>
        <taxon>Actinomycetes</taxon>
        <taxon>Kitasatosporales</taxon>
        <taxon>Streptomycetaceae</taxon>
        <taxon>Streptomyces</taxon>
    </lineage>
</organism>
<evidence type="ECO:0000313" key="3">
    <source>
        <dbReference type="Proteomes" id="UP001180754"/>
    </source>
</evidence>
<comment type="caution">
    <text evidence="2">The sequence shown here is derived from an EMBL/GenBank/DDBJ whole genome shotgun (WGS) entry which is preliminary data.</text>
</comment>
<dbReference type="InterPro" id="IPR045394">
    <property type="entry name" value="Abhydrolase_dom"/>
</dbReference>
<evidence type="ECO:0000259" key="1">
    <source>
        <dbReference type="Pfam" id="PF20091"/>
    </source>
</evidence>
<reference evidence="2" key="1">
    <citation type="submission" date="2024-05" db="EMBL/GenBank/DDBJ databases">
        <title>30 novel species of actinomycetes from the DSMZ collection.</title>
        <authorList>
            <person name="Nouioui I."/>
        </authorList>
    </citation>
    <scope>NUCLEOTIDE SEQUENCE</scope>
    <source>
        <strain evidence="2">DSM 41529</strain>
    </source>
</reference>
<dbReference type="EMBL" id="JAVRFD010000040">
    <property type="protein sequence ID" value="MDT0549971.1"/>
    <property type="molecule type" value="Genomic_DNA"/>
</dbReference>
<evidence type="ECO:0000313" key="2">
    <source>
        <dbReference type="EMBL" id="MDT0549971.1"/>
    </source>
</evidence>
<gene>
    <name evidence="2" type="ORF">RND15_46120</name>
</gene>
<keyword evidence="3" id="KW-1185">Reference proteome</keyword>
<dbReference type="GO" id="GO:0016787">
    <property type="term" value="F:hydrolase activity"/>
    <property type="evidence" value="ECO:0007669"/>
    <property type="project" value="UniProtKB-KW"/>
</dbReference>
<name>A0ABU2XWL7_9ACTN</name>
<dbReference type="RefSeq" id="WP_311730547.1">
    <property type="nucleotide sequence ID" value="NZ_JAVRFD010000040.1"/>
</dbReference>
<feature type="domain" description="Alpha/beta hydrolase" evidence="1">
    <location>
        <begin position="11"/>
        <end position="438"/>
    </location>
</feature>
<dbReference type="Proteomes" id="UP001180754">
    <property type="component" value="Unassembled WGS sequence"/>
</dbReference>
<keyword evidence="2" id="KW-0378">Hydrolase</keyword>
<sequence>MTGPVAADPPGTPGRNHPFLITDVDLKGRGYTAEEFLFSGTANSYDLPVPSVANEPPLPTADKVVSEHPYRTRLTVYRPADPARFNGMVFVEWTNTTANYEVPIWWQRNHEFLLREGYGYVAVAANQAAVHAEPNGLRSWSPGRYGSLNIPLVRQTAEPEDPWHHDDQLSYDIFAQGIKAVRAVPKVMGGLPVRKVIAGGHSRSAVHLGVYVNAVHPRAPIADGVMLLIAGRQVRTDLDVPVMKVLTETDFGGAYDEGTQISARQPDTDRFRTWWITGTSHGDHQSELNHAATRVRDLPNDPLPETDCTPPSLSRIPSHHVVAAAMDAMVKWIREGVPPAHSPLPEFRPTDPPALVRDEHGNALGGIRVAPFAVPTATDQGITSCGNFLVGVHLPFDAATLHSRYPSHSTYVRAIKQAARQNARDGFLLERDAAELIANAESSLVGTGLSYGPRCANVSTFLNNPSTSILRDHTQIYYFRGGKGLLVLLDHATRLVAEGYTAAQRSDHTARKNKFEEAIRSVRRYRVGVERLRRQGRADQAIADLLVRYADILIERISADMKPA</sequence>
<proteinExistence type="predicted"/>
<dbReference type="Pfam" id="PF20091">
    <property type="entry name" value="Abhydrolase_10"/>
    <property type="match status" value="1"/>
</dbReference>